<evidence type="ECO:0000256" key="1">
    <source>
        <dbReference type="SAM" id="MobiDB-lite"/>
    </source>
</evidence>
<keyword evidence="3" id="KW-1185">Reference proteome</keyword>
<evidence type="ECO:0000313" key="2">
    <source>
        <dbReference type="EMBL" id="GFS13805.1"/>
    </source>
</evidence>
<accession>A0AAV4IVY1</accession>
<reference evidence="2 3" key="1">
    <citation type="journal article" date="2021" name="Elife">
        <title>Chloroplast acquisition without the gene transfer in kleptoplastic sea slugs, Plakobranchus ocellatus.</title>
        <authorList>
            <person name="Maeda T."/>
            <person name="Takahashi S."/>
            <person name="Yoshida T."/>
            <person name="Shimamura S."/>
            <person name="Takaki Y."/>
            <person name="Nagai Y."/>
            <person name="Toyoda A."/>
            <person name="Suzuki Y."/>
            <person name="Arimoto A."/>
            <person name="Ishii H."/>
            <person name="Satoh N."/>
            <person name="Nishiyama T."/>
            <person name="Hasebe M."/>
            <person name="Maruyama T."/>
            <person name="Minagawa J."/>
            <person name="Obokata J."/>
            <person name="Shigenobu S."/>
        </authorList>
    </citation>
    <scope>NUCLEOTIDE SEQUENCE [LARGE SCALE GENOMIC DNA]</scope>
</reference>
<gene>
    <name evidence="2" type="ORF">ElyMa_006731100</name>
</gene>
<dbReference type="Proteomes" id="UP000762676">
    <property type="component" value="Unassembled WGS sequence"/>
</dbReference>
<organism evidence="2 3">
    <name type="scientific">Elysia marginata</name>
    <dbReference type="NCBI Taxonomy" id="1093978"/>
    <lineage>
        <taxon>Eukaryota</taxon>
        <taxon>Metazoa</taxon>
        <taxon>Spiralia</taxon>
        <taxon>Lophotrochozoa</taxon>
        <taxon>Mollusca</taxon>
        <taxon>Gastropoda</taxon>
        <taxon>Heterobranchia</taxon>
        <taxon>Euthyneura</taxon>
        <taxon>Panpulmonata</taxon>
        <taxon>Sacoglossa</taxon>
        <taxon>Placobranchoidea</taxon>
        <taxon>Plakobranchidae</taxon>
        <taxon>Elysia</taxon>
    </lineage>
</organism>
<sequence length="111" mass="12870">MSTAMSRHSDCIRQRYTNKPPLTRETDECSCKYSEKHKEIQGSREETQPKSRVALVSMILDGPNIARRDSVESSQAVLSIARSLQYNSYVRRRNGCISIQSYRKPKRILYQ</sequence>
<proteinExistence type="predicted"/>
<dbReference type="AlphaFoldDB" id="A0AAV4IVY1"/>
<comment type="caution">
    <text evidence="2">The sequence shown here is derived from an EMBL/GenBank/DDBJ whole genome shotgun (WGS) entry which is preliminary data.</text>
</comment>
<evidence type="ECO:0000313" key="3">
    <source>
        <dbReference type="Proteomes" id="UP000762676"/>
    </source>
</evidence>
<feature type="region of interest" description="Disordered" evidence="1">
    <location>
        <begin position="1"/>
        <end position="30"/>
    </location>
</feature>
<protein>
    <submittedName>
        <fullName evidence="2">Uncharacterized protein</fullName>
    </submittedName>
</protein>
<dbReference type="EMBL" id="BMAT01013472">
    <property type="protein sequence ID" value="GFS13805.1"/>
    <property type="molecule type" value="Genomic_DNA"/>
</dbReference>
<name>A0AAV4IVY1_9GAST</name>